<proteinExistence type="predicted"/>
<keyword evidence="2" id="KW-1185">Reference proteome</keyword>
<sequence>MLTVVPASYEEGVFPMLLDNDIDFELLHAELDAEAVEAGVDVGEDIDAVASVASSIPTPVPGAGWEDISRLVPTRQNKSIKTSSFEKALATFANLTGLSIQEWTALREILFLVRDKDGQTPPVIESHRSSCRLYGTACATGCQ</sequence>
<protein>
    <submittedName>
        <fullName evidence="1">Uncharacterized protein</fullName>
    </submittedName>
</protein>
<gene>
    <name evidence="1" type="ORF">B0H67DRAFT_558331</name>
</gene>
<accession>A0AA39ZSB4</accession>
<dbReference type="Proteomes" id="UP001172102">
    <property type="component" value="Unassembled WGS sequence"/>
</dbReference>
<dbReference type="AlphaFoldDB" id="A0AA39ZSB4"/>
<comment type="caution">
    <text evidence="1">The sequence shown here is derived from an EMBL/GenBank/DDBJ whole genome shotgun (WGS) entry which is preliminary data.</text>
</comment>
<reference evidence="1" key="1">
    <citation type="submission" date="2023-06" db="EMBL/GenBank/DDBJ databases">
        <title>Genome-scale phylogeny and comparative genomics of the fungal order Sordariales.</title>
        <authorList>
            <consortium name="Lawrence Berkeley National Laboratory"/>
            <person name="Hensen N."/>
            <person name="Bonometti L."/>
            <person name="Westerberg I."/>
            <person name="Brannstrom I.O."/>
            <person name="Guillou S."/>
            <person name="Cros-Aarteil S."/>
            <person name="Calhoun S."/>
            <person name="Haridas S."/>
            <person name="Kuo A."/>
            <person name="Mondo S."/>
            <person name="Pangilinan J."/>
            <person name="Riley R."/>
            <person name="Labutti K."/>
            <person name="Andreopoulos B."/>
            <person name="Lipzen A."/>
            <person name="Chen C."/>
            <person name="Yanf M."/>
            <person name="Daum C."/>
            <person name="Ng V."/>
            <person name="Clum A."/>
            <person name="Steindorff A."/>
            <person name="Ohm R."/>
            <person name="Martin F."/>
            <person name="Silar P."/>
            <person name="Natvig D."/>
            <person name="Lalanne C."/>
            <person name="Gautier V."/>
            <person name="Ament-Velasquez S.L."/>
            <person name="Kruys A."/>
            <person name="Hutchinson M.I."/>
            <person name="Powell A.J."/>
            <person name="Barry K."/>
            <person name="Miller A.N."/>
            <person name="Grigoriev I.V."/>
            <person name="Debuchy R."/>
            <person name="Gladieux P."/>
            <person name="Thoren M.H."/>
            <person name="Johannesson H."/>
        </authorList>
    </citation>
    <scope>NUCLEOTIDE SEQUENCE</scope>
    <source>
        <strain evidence="1">SMH4607-1</strain>
    </source>
</reference>
<name>A0AA39ZSB4_9PEZI</name>
<organism evidence="1 2">
    <name type="scientific">Lasiosphaeris hirsuta</name>
    <dbReference type="NCBI Taxonomy" id="260670"/>
    <lineage>
        <taxon>Eukaryota</taxon>
        <taxon>Fungi</taxon>
        <taxon>Dikarya</taxon>
        <taxon>Ascomycota</taxon>
        <taxon>Pezizomycotina</taxon>
        <taxon>Sordariomycetes</taxon>
        <taxon>Sordariomycetidae</taxon>
        <taxon>Sordariales</taxon>
        <taxon>Lasiosphaeriaceae</taxon>
        <taxon>Lasiosphaeris</taxon>
    </lineage>
</organism>
<evidence type="ECO:0000313" key="2">
    <source>
        <dbReference type="Proteomes" id="UP001172102"/>
    </source>
</evidence>
<evidence type="ECO:0000313" key="1">
    <source>
        <dbReference type="EMBL" id="KAK0702716.1"/>
    </source>
</evidence>
<dbReference type="EMBL" id="JAUKUA010000008">
    <property type="protein sequence ID" value="KAK0702716.1"/>
    <property type="molecule type" value="Genomic_DNA"/>
</dbReference>